<evidence type="ECO:0000313" key="13">
    <source>
        <dbReference type="Proteomes" id="UP000515237"/>
    </source>
</evidence>
<gene>
    <name evidence="12" type="primary">secG</name>
    <name evidence="12" type="ORF">HUW51_21925</name>
</gene>
<evidence type="ECO:0000256" key="1">
    <source>
        <dbReference type="ARBA" id="ARBA00004651"/>
    </source>
</evidence>
<organism evidence="12 13">
    <name type="scientific">Adhaeribacter swui</name>
    <dbReference type="NCBI Taxonomy" id="2086471"/>
    <lineage>
        <taxon>Bacteria</taxon>
        <taxon>Pseudomonadati</taxon>
        <taxon>Bacteroidota</taxon>
        <taxon>Cytophagia</taxon>
        <taxon>Cytophagales</taxon>
        <taxon>Hymenobacteraceae</taxon>
        <taxon>Adhaeribacter</taxon>
    </lineage>
</organism>
<keyword evidence="9 10" id="KW-0472">Membrane</keyword>
<evidence type="ECO:0000256" key="2">
    <source>
        <dbReference type="ARBA" id="ARBA00008445"/>
    </source>
</evidence>
<dbReference type="NCBIfam" id="TIGR00810">
    <property type="entry name" value="secG"/>
    <property type="match status" value="1"/>
</dbReference>
<keyword evidence="8 10" id="KW-0811">Translocation</keyword>
<evidence type="ECO:0000256" key="11">
    <source>
        <dbReference type="SAM" id="MobiDB-lite"/>
    </source>
</evidence>
<dbReference type="GO" id="GO:0015450">
    <property type="term" value="F:protein-transporting ATPase activity"/>
    <property type="evidence" value="ECO:0007669"/>
    <property type="project" value="UniProtKB-UniRule"/>
</dbReference>
<name>A0A7G7GDL2_9BACT</name>
<protein>
    <recommendedName>
        <fullName evidence="10">Protein-export membrane protein SecG</fullName>
    </recommendedName>
</protein>
<dbReference type="PANTHER" id="PTHR34182:SF1">
    <property type="entry name" value="PROTEIN-EXPORT MEMBRANE PROTEIN SECG"/>
    <property type="match status" value="1"/>
</dbReference>
<feature type="region of interest" description="Disordered" evidence="11">
    <location>
        <begin position="84"/>
        <end position="142"/>
    </location>
</feature>
<evidence type="ECO:0000256" key="6">
    <source>
        <dbReference type="ARBA" id="ARBA00022927"/>
    </source>
</evidence>
<evidence type="ECO:0000313" key="12">
    <source>
        <dbReference type="EMBL" id="QNF35246.1"/>
    </source>
</evidence>
<dbReference type="GO" id="GO:0065002">
    <property type="term" value="P:intracellular protein transmembrane transport"/>
    <property type="evidence" value="ECO:0007669"/>
    <property type="project" value="TreeGrafter"/>
</dbReference>
<dbReference type="GO" id="GO:0009306">
    <property type="term" value="P:protein secretion"/>
    <property type="evidence" value="ECO:0007669"/>
    <property type="project" value="UniProtKB-UniRule"/>
</dbReference>
<proteinExistence type="inferred from homology"/>
<evidence type="ECO:0000256" key="4">
    <source>
        <dbReference type="ARBA" id="ARBA00022475"/>
    </source>
</evidence>
<keyword evidence="5 10" id="KW-0812">Transmembrane</keyword>
<comment type="function">
    <text evidence="10">Involved in protein export. Participates in an early event of protein translocation.</text>
</comment>
<evidence type="ECO:0000256" key="3">
    <source>
        <dbReference type="ARBA" id="ARBA00022448"/>
    </source>
</evidence>
<keyword evidence="4 10" id="KW-1003">Cell membrane</keyword>
<evidence type="ECO:0000256" key="7">
    <source>
        <dbReference type="ARBA" id="ARBA00022989"/>
    </source>
</evidence>
<keyword evidence="6 10" id="KW-0653">Protein transport</keyword>
<keyword evidence="13" id="KW-1185">Reference proteome</keyword>
<dbReference type="KEGG" id="aswu:HUW51_21925"/>
<sequence length="142" mass="14322">MYIALISIIIFVCVLLILVVLSQNSKGGGLSSQFGAGSSQLMGVKRTGDLLEKLTWGFAIGLVLLTLTSHIILDTAGGAVQSRSVNIEKAQQDRPAATQAPAIPPASNGTTNPAGTNAAPGGTAPAQQPAVSTPGVTIDSAK</sequence>
<dbReference type="PANTHER" id="PTHR34182">
    <property type="entry name" value="PROTEIN-EXPORT MEMBRANE PROTEIN SECG"/>
    <property type="match status" value="1"/>
</dbReference>
<evidence type="ECO:0000256" key="5">
    <source>
        <dbReference type="ARBA" id="ARBA00022692"/>
    </source>
</evidence>
<comment type="similarity">
    <text evidence="2 10">Belongs to the SecG family.</text>
</comment>
<dbReference type="InterPro" id="IPR004692">
    <property type="entry name" value="SecG"/>
</dbReference>
<evidence type="ECO:0000256" key="8">
    <source>
        <dbReference type="ARBA" id="ARBA00023010"/>
    </source>
</evidence>
<comment type="caution">
    <text evidence="10">Lacks conserved residue(s) required for the propagation of feature annotation.</text>
</comment>
<evidence type="ECO:0000256" key="9">
    <source>
        <dbReference type="ARBA" id="ARBA00023136"/>
    </source>
</evidence>
<keyword evidence="3 10" id="KW-0813">Transport</keyword>
<comment type="subcellular location">
    <subcellularLocation>
        <location evidence="1 10">Cell membrane</location>
        <topology evidence="1 10">Multi-pass membrane protein</topology>
    </subcellularLocation>
</comment>
<feature type="compositionally biased region" description="Low complexity" evidence="11">
    <location>
        <begin position="95"/>
        <end position="130"/>
    </location>
</feature>
<evidence type="ECO:0000256" key="10">
    <source>
        <dbReference type="RuleBase" id="RU365087"/>
    </source>
</evidence>
<reference evidence="12 13" key="1">
    <citation type="journal article" date="2018" name="Int. J. Syst. Evol. Microbiol.">
        <title>Adhaeribacter swui sp. nov., isolated from wet mud.</title>
        <authorList>
            <person name="Kim D.U."/>
            <person name="Kim K.W."/>
            <person name="Kang M.S."/>
            <person name="Kim J.Y."/>
            <person name="Jang J.H."/>
            <person name="Kim M.K."/>
        </authorList>
    </citation>
    <scope>NUCLEOTIDE SEQUENCE [LARGE SCALE GENOMIC DNA]</scope>
    <source>
        <strain evidence="12 13">KCTC 52873</strain>
    </source>
</reference>
<dbReference type="Proteomes" id="UP000515237">
    <property type="component" value="Chromosome"/>
</dbReference>
<dbReference type="GO" id="GO:0005886">
    <property type="term" value="C:plasma membrane"/>
    <property type="evidence" value="ECO:0007669"/>
    <property type="project" value="UniProtKB-SubCell"/>
</dbReference>
<dbReference type="EMBL" id="CP055156">
    <property type="protein sequence ID" value="QNF35246.1"/>
    <property type="molecule type" value="Genomic_DNA"/>
</dbReference>
<feature type="transmembrane region" description="Helical" evidence="10">
    <location>
        <begin position="54"/>
        <end position="73"/>
    </location>
</feature>
<dbReference type="GO" id="GO:0043952">
    <property type="term" value="P:protein transport by the Sec complex"/>
    <property type="evidence" value="ECO:0007669"/>
    <property type="project" value="TreeGrafter"/>
</dbReference>
<dbReference type="RefSeq" id="WP_185271737.1">
    <property type="nucleotide sequence ID" value="NZ_CP055156.1"/>
</dbReference>
<dbReference type="AlphaFoldDB" id="A0A7G7GDL2"/>
<keyword evidence="7 10" id="KW-1133">Transmembrane helix</keyword>
<accession>A0A7G7GDL2</accession>
<dbReference type="Pfam" id="PF03840">
    <property type="entry name" value="SecG"/>
    <property type="match status" value="1"/>
</dbReference>